<dbReference type="EMBL" id="MT732184">
    <property type="protein sequence ID" value="QOJ64964.1"/>
    <property type="molecule type" value="Genomic_DNA"/>
</dbReference>
<geneLocation type="plasmid" evidence="4">
    <name>pPUV-5</name>
</geneLocation>
<evidence type="ECO:0000313" key="15">
    <source>
        <dbReference type="EMBL" id="QOJ70259.1"/>
    </source>
</evidence>
<geneLocation type="plasmid" evidence="1">
    <name>pPUV-2</name>
</geneLocation>
<evidence type="ECO:0000313" key="16">
    <source>
        <dbReference type="EMBL" id="QOJ70749.1"/>
    </source>
</evidence>
<geneLocation type="plasmid" evidence="19">
    <name>pPUV-1</name>
</geneLocation>
<proteinExistence type="predicted"/>
<dbReference type="EMBL" id="MT732180">
    <property type="protein sequence ID" value="QOJ62754.1"/>
    <property type="molecule type" value="Genomic_DNA"/>
</dbReference>
<accession>A0A7L9EJ02</accession>
<geneLocation type="plasmid" evidence="7">
    <name>pPUV-8</name>
</geneLocation>
<evidence type="ECO:0000313" key="4">
    <source>
        <dbReference type="EMBL" id="QOJ64374.1"/>
    </source>
</evidence>
<dbReference type="EMBL" id="MT732197">
    <property type="protein sequence ID" value="QOJ71803.1"/>
    <property type="molecule type" value="Genomic_DNA"/>
</dbReference>
<geneLocation type="plasmid" evidence="16">
    <name>pPUV-17</name>
</geneLocation>
<evidence type="ECO:0000313" key="18">
    <source>
        <dbReference type="EMBL" id="QOJ71803.1"/>
    </source>
</evidence>
<dbReference type="EMBL" id="MT732182">
    <property type="protein sequence ID" value="QOJ63861.1"/>
    <property type="molecule type" value="Genomic_DNA"/>
</dbReference>
<evidence type="ECO:0000313" key="13">
    <source>
        <dbReference type="EMBL" id="QOJ69265.1"/>
    </source>
</evidence>
<dbReference type="EMBL" id="MT732192">
    <property type="protein sequence ID" value="QOJ69265.1"/>
    <property type="molecule type" value="Genomic_DNA"/>
</dbReference>
<geneLocation type="plasmid" evidence="14">
    <name>pPUV-15</name>
</geneLocation>
<dbReference type="AlphaFoldDB" id="A0A7L9EJ02"/>
<evidence type="ECO:0000313" key="11">
    <source>
        <dbReference type="EMBL" id="QOJ68246.1"/>
    </source>
</evidence>
<evidence type="ECO:0000313" key="10">
    <source>
        <dbReference type="EMBL" id="QOJ67711.1"/>
    </source>
</evidence>
<geneLocation type="plasmid" evidence="15">
    <name>pPUV-16</name>
</geneLocation>
<evidence type="ECO:0000313" key="9">
    <source>
        <dbReference type="EMBL" id="QOJ67179.1"/>
    </source>
</evidence>
<dbReference type="EMBL" id="MT732183">
    <property type="protein sequence ID" value="QOJ64374.1"/>
    <property type="molecule type" value="Genomic_DNA"/>
</dbReference>
<evidence type="ECO:0000313" key="12">
    <source>
        <dbReference type="EMBL" id="QOJ68738.1"/>
    </source>
</evidence>
<geneLocation type="plasmid" evidence="13">
    <name>pPUV-14</name>
</geneLocation>
<dbReference type="EMBL" id="MT732196">
    <property type="protein sequence ID" value="QOJ71277.1"/>
    <property type="molecule type" value="Genomic_DNA"/>
</dbReference>
<geneLocation type="plasmid" evidence="12">
    <name>pPUV-13</name>
</geneLocation>
<dbReference type="EMBL" id="MT732186">
    <property type="protein sequence ID" value="QOJ66058.1"/>
    <property type="molecule type" value="Genomic_DNA"/>
</dbReference>
<evidence type="ECO:0000313" key="19">
    <source>
        <dbReference type="EMBL" id="QOJ72432.1"/>
    </source>
</evidence>
<dbReference type="EMBL" id="MT732191">
    <property type="protein sequence ID" value="QOJ68738.1"/>
    <property type="molecule type" value="Genomic_DNA"/>
</dbReference>
<sequence>MKKLHSLFEGGANWQSADWRLLRCRLPTPRRLGPAVLAGGGAMRSQRNNWLTGLSREEFAQLDPWEVVCHPESRPQWIAEVRSKLRVSLTDDEILSILQIGLYKAVASAIELYQDVEPHQRAAHIIGAALNYIRWDGRGDVLAEVPGSSAINMGDLVTELGPRSHSLQSDYMLASAQFSEALEYAPQFLADGVLLPDETGQTCHQYIEQIRHLLSAREHHILRLAVIENQESGAIAEILKISRKQTWKVRRGLKRKLAEIASEAGASKEFIRAVSTGAAECSASQ</sequence>
<evidence type="ECO:0000313" key="1">
    <source>
        <dbReference type="EMBL" id="QOJ62754.1"/>
    </source>
</evidence>
<protein>
    <submittedName>
        <fullName evidence="8">Putative HTH family protein</fullName>
    </submittedName>
</protein>
<dbReference type="EMBL" id="MT732194">
    <property type="protein sequence ID" value="QOJ70259.1"/>
    <property type="molecule type" value="Genomic_DNA"/>
</dbReference>
<dbReference type="EMBL" id="MT732185">
    <property type="protein sequence ID" value="QOJ65457.1"/>
    <property type="molecule type" value="Genomic_DNA"/>
</dbReference>
<dbReference type="EMBL" id="MT732181">
    <property type="protein sequence ID" value="QOJ63307.1"/>
    <property type="molecule type" value="Genomic_DNA"/>
</dbReference>
<evidence type="ECO:0000313" key="5">
    <source>
        <dbReference type="EMBL" id="QOJ64964.1"/>
    </source>
</evidence>
<organism evidence="8">
    <name type="scientific">Pseudomonas aeruginosa</name>
    <dbReference type="NCBI Taxonomy" id="287"/>
    <lineage>
        <taxon>Bacteria</taxon>
        <taxon>Pseudomonadati</taxon>
        <taxon>Pseudomonadota</taxon>
        <taxon>Gammaproteobacteria</taxon>
        <taxon>Pseudomonadales</taxon>
        <taxon>Pseudomonadaceae</taxon>
        <taxon>Pseudomonas</taxon>
    </lineage>
</organism>
<geneLocation type="plasmid" evidence="2">
    <name>pPUV-3</name>
</geneLocation>
<evidence type="ECO:0000313" key="17">
    <source>
        <dbReference type="EMBL" id="QOJ71277.1"/>
    </source>
</evidence>
<evidence type="ECO:0000313" key="2">
    <source>
        <dbReference type="EMBL" id="QOJ63307.1"/>
    </source>
</evidence>
<keyword evidence="8" id="KW-0614">Plasmid</keyword>
<evidence type="ECO:0000313" key="3">
    <source>
        <dbReference type="EMBL" id="QOJ63861.1"/>
    </source>
</evidence>
<evidence type="ECO:0000313" key="8">
    <source>
        <dbReference type="EMBL" id="QOJ66586.1"/>
    </source>
</evidence>
<dbReference type="EMBL" id="MT732193">
    <property type="protein sequence ID" value="QOJ69767.1"/>
    <property type="molecule type" value="Genomic_DNA"/>
</dbReference>
<geneLocation type="plasmid" evidence="10">
    <name>pPUV-11</name>
</geneLocation>
<geneLocation type="plasmid" evidence="8">
    <name>pPUV-9</name>
</geneLocation>
<geneLocation type="plasmid" evidence="3">
    <name>pPUV-4</name>
</geneLocation>
<geneLocation type="plasmid" evidence="5">
    <name>pPUV-6</name>
</geneLocation>
<dbReference type="EMBL" id="MT732188">
    <property type="protein sequence ID" value="QOJ67179.1"/>
    <property type="molecule type" value="Genomic_DNA"/>
</dbReference>
<geneLocation type="plasmid" evidence="18">
    <name>pPUV-19</name>
</geneLocation>
<evidence type="ECO:0000313" key="7">
    <source>
        <dbReference type="EMBL" id="QOJ66058.1"/>
    </source>
</evidence>
<dbReference type="EMBL" id="MT732179">
    <property type="protein sequence ID" value="QOJ72432.1"/>
    <property type="molecule type" value="Genomic_DNA"/>
</dbReference>
<dbReference type="EMBL" id="MT732187">
    <property type="protein sequence ID" value="QOJ66586.1"/>
    <property type="molecule type" value="Genomic_DNA"/>
</dbReference>
<name>A0A7L9EJ02_PSEAI</name>
<evidence type="ECO:0000313" key="14">
    <source>
        <dbReference type="EMBL" id="QOJ69767.1"/>
    </source>
</evidence>
<dbReference type="EMBL" id="MT732189">
    <property type="protein sequence ID" value="QOJ67711.1"/>
    <property type="molecule type" value="Genomic_DNA"/>
</dbReference>
<geneLocation type="plasmid" evidence="9">
    <name>pPUV-10</name>
</geneLocation>
<dbReference type="EMBL" id="MT732195">
    <property type="protein sequence ID" value="QOJ70749.1"/>
    <property type="molecule type" value="Genomic_DNA"/>
</dbReference>
<geneLocation type="plasmid" evidence="6">
    <name>pPUV-7</name>
</geneLocation>
<evidence type="ECO:0000313" key="6">
    <source>
        <dbReference type="EMBL" id="QOJ65457.1"/>
    </source>
</evidence>
<dbReference type="EMBL" id="MT732190">
    <property type="protein sequence ID" value="QOJ68246.1"/>
    <property type="molecule type" value="Genomic_DNA"/>
</dbReference>
<reference evidence="8" key="1">
    <citation type="journal article" date="2021" name="Antimicrob. Agents Chemother.">
        <title>Epidemic territorial spread of IncP-2-type VIM-2 carbapenemase-encoding megaplasmids in nosocomial Pseudomonas aeruginosa populations.</title>
        <authorList>
            <person name="Urbanowicz P."/>
            <person name="Bitar I."/>
            <person name="Izdebski R."/>
            <person name="Baraniak A."/>
            <person name="Literacka E."/>
            <person name="Hrabak J."/>
            <person name="Gniadkowski M."/>
        </authorList>
    </citation>
    <scope>NUCLEOTIDE SEQUENCE</scope>
    <source>
        <strain evidence="3">NMI1185/06</strain>
        <strain evidence="16">NMI133/15</strain>
        <strain evidence="14">NMI1389/13</strain>
        <strain evidence="10">NMI162/10</strain>
        <strain evidence="4">NMI2418/06</strain>
        <strain evidence="1">NMI259/06</strain>
        <strain evidence="7">NMI2635/08</strain>
        <strain evidence="18">NMI2785/12</strain>
        <strain evidence="9">NMI3005/09</strain>
        <strain evidence="8">NMI3364/08</strain>
        <strain evidence="5">NMI3438/07</strain>
        <strain evidence="6">NMI3459/07</strain>
        <strain evidence="17">NMI5912/09</strain>
        <strain evidence="13">NMI6124/12</strain>
        <strain evidence="15">NMI700/14</strain>
        <strain evidence="19">NMI804/03</strain>
        <strain evidence="11">NMI8635/11</strain>
        <strain evidence="12">NMI8769/11</strain>
        <strain evidence="2">NMI981/06</strain>
        <plasmid evidence="19">pPUV-1</plasmid>
        <plasmid evidence="9">pPUV-10</plasmid>
        <plasmid evidence="10">pPUV-11</plasmid>
        <plasmid evidence="11">pPUV-12</plasmid>
        <plasmid evidence="12">pPUV-13</plasmid>
        <plasmid evidence="13">pPUV-14</plasmid>
        <plasmid evidence="14">pPUV-15</plasmid>
        <plasmid evidence="15">pPUV-16</plasmid>
        <plasmid evidence="16">pPUV-17</plasmid>
        <plasmid evidence="17">pPUV-18</plasmid>
        <plasmid evidence="18">pPUV-19</plasmid>
        <plasmid evidence="1">pPUV-2</plasmid>
        <plasmid evidence="2">pPUV-3</plasmid>
        <plasmid evidence="3">pPUV-4</plasmid>
        <plasmid evidence="4">pPUV-5</plasmid>
        <plasmid evidence="5">pPUV-6</plasmid>
        <plasmid evidence="6">pPUV-7</plasmid>
        <plasmid evidence="7">pPUV-8</plasmid>
        <plasmid evidence="8">pPUV-9</plasmid>
    </source>
</reference>
<geneLocation type="plasmid" evidence="17">
    <name>pPUV-18</name>
</geneLocation>
<geneLocation type="plasmid" evidence="11">
    <name>pPUV-12</name>
</geneLocation>